<name>A0A7J9NA18_GOSSC</name>
<evidence type="ECO:0000313" key="1">
    <source>
        <dbReference type="EMBL" id="MBA0880058.1"/>
    </source>
</evidence>
<dbReference type="AlphaFoldDB" id="A0A7J9NA18"/>
<reference evidence="1 2" key="1">
    <citation type="journal article" date="2019" name="Genome Biol. Evol.">
        <title>Insights into the evolution of the New World diploid cottons (Gossypium, subgenus Houzingenia) based on genome sequencing.</title>
        <authorList>
            <person name="Grover C.E."/>
            <person name="Arick M.A. 2nd"/>
            <person name="Thrash A."/>
            <person name="Conover J.L."/>
            <person name="Sanders W.S."/>
            <person name="Peterson D.G."/>
            <person name="Frelichowski J.E."/>
            <person name="Scheffler J.A."/>
            <person name="Scheffler B.E."/>
            <person name="Wendel J.F."/>
        </authorList>
    </citation>
    <scope>NUCLEOTIDE SEQUENCE [LARGE SCALE GENOMIC DNA]</scope>
    <source>
        <strain evidence="1">1</strain>
        <tissue evidence="1">Leaf</tissue>
    </source>
</reference>
<proteinExistence type="predicted"/>
<gene>
    <name evidence="1" type="ORF">Goshw_014713</name>
</gene>
<evidence type="ECO:0000313" key="2">
    <source>
        <dbReference type="Proteomes" id="UP000593576"/>
    </source>
</evidence>
<protein>
    <submittedName>
        <fullName evidence="1">Uncharacterized protein</fullName>
    </submittedName>
</protein>
<dbReference type="EMBL" id="JABFAF010276819">
    <property type="protein sequence ID" value="MBA0880058.1"/>
    <property type="molecule type" value="Genomic_DNA"/>
</dbReference>
<keyword evidence="2" id="KW-1185">Reference proteome</keyword>
<comment type="caution">
    <text evidence="1">The sequence shown here is derived from an EMBL/GenBank/DDBJ whole genome shotgun (WGS) entry which is preliminary data.</text>
</comment>
<organism evidence="1 2">
    <name type="scientific">Gossypium schwendimanii</name>
    <name type="common">Cotton</name>
    <dbReference type="NCBI Taxonomy" id="34291"/>
    <lineage>
        <taxon>Eukaryota</taxon>
        <taxon>Viridiplantae</taxon>
        <taxon>Streptophyta</taxon>
        <taxon>Embryophyta</taxon>
        <taxon>Tracheophyta</taxon>
        <taxon>Spermatophyta</taxon>
        <taxon>Magnoliopsida</taxon>
        <taxon>eudicotyledons</taxon>
        <taxon>Gunneridae</taxon>
        <taxon>Pentapetalae</taxon>
        <taxon>rosids</taxon>
        <taxon>malvids</taxon>
        <taxon>Malvales</taxon>
        <taxon>Malvaceae</taxon>
        <taxon>Malvoideae</taxon>
        <taxon>Gossypium</taxon>
    </lineage>
</organism>
<sequence>MFVLMFTIFFSKSNKCCLRFMVMVSKVFLMELRLYHCE</sequence>
<dbReference type="Proteomes" id="UP000593576">
    <property type="component" value="Unassembled WGS sequence"/>
</dbReference>
<accession>A0A7J9NA18</accession>